<keyword evidence="1" id="KW-0732">Signal</keyword>
<keyword evidence="3" id="KW-1185">Reference proteome</keyword>
<dbReference type="OrthoDB" id="7859607at2"/>
<comment type="caution">
    <text evidence="2">The sequence shown here is derived from an EMBL/GenBank/DDBJ whole genome shotgun (WGS) entry which is preliminary data.</text>
</comment>
<dbReference type="HOGENOM" id="CLU_106306_0_0_5"/>
<dbReference type="InterPro" id="IPR046579">
    <property type="entry name" value="DUF6639"/>
</dbReference>
<dbReference type="AlphaFoldDB" id="S9SHE0"/>
<dbReference type="Proteomes" id="UP000015347">
    <property type="component" value="Unassembled WGS sequence"/>
</dbReference>
<protein>
    <submittedName>
        <fullName evidence="2">Uncharacterized protein</fullName>
    </submittedName>
</protein>
<dbReference type="Pfam" id="PF20344">
    <property type="entry name" value="DUF6639"/>
    <property type="match status" value="1"/>
</dbReference>
<dbReference type="RefSeq" id="WP_020039639.1">
    <property type="nucleotide sequence ID" value="NZ_KE557273.1"/>
</dbReference>
<sequence length="227" mass="24185">MRAAWRSIPPALILAAGLAAAPVGAAPVTCEDPAFFVETAEPATREMICAAASGARQALARCGLEQREPIGIETVDSLIHAIGQCLAAYDCTLKRIRIIAPELLREHLPPDDPYAALPDEVVFGSLLTHELAHAIVVQQSGDREIALVDHEYIANALELSALPPEHRETLLDAAGVEPPVSADVIDLFIYGLAPRRFAAAAYLYLEANGCGTVTDILEGTATFRVAR</sequence>
<dbReference type="EMBL" id="APVH01000008">
    <property type="protein sequence ID" value="EPX85709.1"/>
    <property type="molecule type" value="Genomic_DNA"/>
</dbReference>
<name>S9SHE0_9RHOB</name>
<feature type="signal peptide" evidence="1">
    <location>
        <begin position="1"/>
        <end position="25"/>
    </location>
</feature>
<dbReference type="eggNOG" id="ENOG503343G">
    <property type="taxonomic scope" value="Bacteria"/>
</dbReference>
<proteinExistence type="predicted"/>
<dbReference type="STRING" id="1123237.Salmuc_04981"/>
<feature type="chain" id="PRO_5004556532" evidence="1">
    <location>
        <begin position="26"/>
        <end position="227"/>
    </location>
</feature>
<accession>S9SHE0</accession>
<organism evidence="2 3">
    <name type="scientific">Salipiger mucosus DSM 16094</name>
    <dbReference type="NCBI Taxonomy" id="1123237"/>
    <lineage>
        <taxon>Bacteria</taxon>
        <taxon>Pseudomonadati</taxon>
        <taxon>Pseudomonadota</taxon>
        <taxon>Alphaproteobacteria</taxon>
        <taxon>Rhodobacterales</taxon>
        <taxon>Roseobacteraceae</taxon>
        <taxon>Salipiger</taxon>
    </lineage>
</organism>
<gene>
    <name evidence="2" type="ORF">Salmuc_04981</name>
</gene>
<evidence type="ECO:0000256" key="1">
    <source>
        <dbReference type="SAM" id="SignalP"/>
    </source>
</evidence>
<reference evidence="3" key="1">
    <citation type="journal article" date="2014" name="Stand. Genomic Sci.">
        <title>Genome sequence of the exopolysaccharide-producing Salipiger mucosus type strain (DSM 16094(T)), a moderately halophilic member of the Roseobacter clade.</title>
        <authorList>
            <person name="Riedel T."/>
            <person name="Spring S."/>
            <person name="Fiebig A."/>
            <person name="Petersen J."/>
            <person name="Kyrpides N.C."/>
            <person name="Goker M."/>
            <person name="Klenk H.P."/>
        </authorList>
    </citation>
    <scope>NUCLEOTIDE SEQUENCE [LARGE SCALE GENOMIC DNA]</scope>
    <source>
        <strain evidence="3">DSM 16094</strain>
    </source>
</reference>
<evidence type="ECO:0000313" key="3">
    <source>
        <dbReference type="Proteomes" id="UP000015347"/>
    </source>
</evidence>
<evidence type="ECO:0000313" key="2">
    <source>
        <dbReference type="EMBL" id="EPX85709.1"/>
    </source>
</evidence>